<dbReference type="AlphaFoldDB" id="A0A062UH99"/>
<keyword evidence="1" id="KW-0812">Transmembrane</keyword>
<feature type="transmembrane region" description="Helical" evidence="1">
    <location>
        <begin position="12"/>
        <end position="33"/>
    </location>
</feature>
<accession>A0A062UH99</accession>
<protein>
    <submittedName>
        <fullName evidence="2">Uncharacterized protein</fullName>
    </submittedName>
</protein>
<reference evidence="2 3" key="1">
    <citation type="journal article" date="2014" name="Antonie Van Leeuwenhoek">
        <title>Hyphomonas beringensis sp. nov. and Hyphomonas chukchiensis sp. nov., isolated from surface seawater of the Bering Sea and Chukchi Sea.</title>
        <authorList>
            <person name="Li C."/>
            <person name="Lai Q."/>
            <person name="Li G."/>
            <person name="Dong C."/>
            <person name="Wang J."/>
            <person name="Liao Y."/>
            <person name="Shao Z."/>
        </authorList>
    </citation>
    <scope>NUCLEOTIDE SEQUENCE [LARGE SCALE GENOMIC DNA]</scope>
    <source>
        <strain evidence="2 3">25B14_1</strain>
    </source>
</reference>
<keyword evidence="1" id="KW-1133">Transmembrane helix</keyword>
<gene>
    <name evidence="2" type="ORF">HY29_10205</name>
</gene>
<organism evidence="2 3">
    <name type="scientific">Hyphomonas beringensis</name>
    <dbReference type="NCBI Taxonomy" id="1280946"/>
    <lineage>
        <taxon>Bacteria</taxon>
        <taxon>Pseudomonadati</taxon>
        <taxon>Pseudomonadota</taxon>
        <taxon>Alphaproteobacteria</taxon>
        <taxon>Hyphomonadales</taxon>
        <taxon>Hyphomonadaceae</taxon>
        <taxon>Hyphomonas</taxon>
    </lineage>
</organism>
<dbReference type="Proteomes" id="UP000027037">
    <property type="component" value="Unassembled WGS sequence"/>
</dbReference>
<evidence type="ECO:0000313" key="2">
    <source>
        <dbReference type="EMBL" id="KCZ55969.1"/>
    </source>
</evidence>
<evidence type="ECO:0000256" key="1">
    <source>
        <dbReference type="SAM" id="Phobius"/>
    </source>
</evidence>
<proteinExistence type="predicted"/>
<name>A0A062UH99_9PROT</name>
<evidence type="ECO:0000313" key="3">
    <source>
        <dbReference type="Proteomes" id="UP000027037"/>
    </source>
</evidence>
<dbReference type="EMBL" id="AWFF01000026">
    <property type="protein sequence ID" value="KCZ55969.1"/>
    <property type="molecule type" value="Genomic_DNA"/>
</dbReference>
<keyword evidence="1" id="KW-0472">Membrane</keyword>
<dbReference type="PATRIC" id="fig|1280946.3.peg.835"/>
<sequence length="37" mass="3903">MTLSKTETRQALFSFAAALPMAIAMLAAVVALAEYTV</sequence>
<keyword evidence="3" id="KW-1185">Reference proteome</keyword>
<comment type="caution">
    <text evidence="2">The sequence shown here is derived from an EMBL/GenBank/DDBJ whole genome shotgun (WGS) entry which is preliminary data.</text>
</comment>